<comment type="caution">
    <text evidence="6">The sequence shown here is derived from an EMBL/GenBank/DDBJ whole genome shotgun (WGS) entry which is preliminary data.</text>
</comment>
<evidence type="ECO:0000256" key="2">
    <source>
        <dbReference type="ARBA" id="ARBA00022679"/>
    </source>
</evidence>
<dbReference type="InterPro" id="IPR004147">
    <property type="entry name" value="ABC1_dom"/>
</dbReference>
<dbReference type="EC" id="2.7.-.-" evidence="6"/>
<dbReference type="GO" id="GO:0016301">
    <property type="term" value="F:kinase activity"/>
    <property type="evidence" value="ECO:0007669"/>
    <property type="project" value="UniProtKB-KW"/>
</dbReference>
<dbReference type="InterPro" id="IPR034646">
    <property type="entry name" value="ADCK3_dom"/>
</dbReference>
<dbReference type="Proteomes" id="UP001259982">
    <property type="component" value="Unassembled WGS sequence"/>
</dbReference>
<evidence type="ECO:0000313" key="6">
    <source>
        <dbReference type="EMBL" id="MDT0619026.1"/>
    </source>
</evidence>
<evidence type="ECO:0000313" key="7">
    <source>
        <dbReference type="Proteomes" id="UP001259982"/>
    </source>
</evidence>
<keyword evidence="2 6" id="KW-0808">Transferase</keyword>
<name>A0ABU3B979_9GAMM</name>
<keyword evidence="3" id="KW-0547">Nucleotide-binding</keyword>
<dbReference type="InterPro" id="IPR051409">
    <property type="entry name" value="Atypical_kinase_ADCK"/>
</dbReference>
<comment type="similarity">
    <text evidence="1">Belongs to the protein kinase superfamily. ADCK protein kinase family.</text>
</comment>
<keyword evidence="6" id="KW-0418">Kinase</keyword>
<dbReference type="CDD" id="cd13970">
    <property type="entry name" value="ABC1_ADCK3"/>
    <property type="match status" value="1"/>
</dbReference>
<keyword evidence="7" id="KW-1185">Reference proteome</keyword>
<evidence type="ECO:0000256" key="4">
    <source>
        <dbReference type="ARBA" id="ARBA00022840"/>
    </source>
</evidence>
<dbReference type="PANTHER" id="PTHR43851:SF3">
    <property type="entry name" value="COENZYME Q8"/>
    <property type="match status" value="1"/>
</dbReference>
<gene>
    <name evidence="6" type="ORF">RM531_11120</name>
</gene>
<dbReference type="Pfam" id="PF03109">
    <property type="entry name" value="ABC1"/>
    <property type="match status" value="1"/>
</dbReference>
<dbReference type="RefSeq" id="WP_311659329.1">
    <property type="nucleotide sequence ID" value="NZ_JAVRHY010000010.1"/>
</dbReference>
<dbReference type="PANTHER" id="PTHR43851">
    <property type="match status" value="1"/>
</dbReference>
<dbReference type="InterPro" id="IPR011009">
    <property type="entry name" value="Kinase-like_dom_sf"/>
</dbReference>
<sequence length="430" mass="47827">MSDDKRDQRSRRRKLFGAGLRTLGRGARRVLPGYDRAQYWTQSGLDWFDTLGNLKGAAMKLGQVAAQYQDLLPPELTEQLARLQRDAQPRPFEQMRTVLDAAWGPDQWAQVDSIDETAMAAASIGQVHRARLADGRAAVVKIRYPEVAGSVDADVANLGRLLRWSRLLPIDASRLDEVLAEVRDRLAEETDYRIERDNLVAMRALDLPGFVLPAPVDALSGESVLVMEEVVAERLDGLREADQAARDRVGEALVANLARQVFTHGLLHADPHPGNYGLTADGRVAVYDFGCVKRVAPAEAEGMRRVLAASLAHDWAGVHAGLADLGIVNPAAFADESDVFADIYQRHHHAAIDAVKAEPFYDFTEGSVITRLRAEVRADLRHWRRFRPAPELVFVMRTLSGMYWLLRGIEARVPLYDMLEAVADGREDEI</sequence>
<evidence type="ECO:0000256" key="1">
    <source>
        <dbReference type="ARBA" id="ARBA00009670"/>
    </source>
</evidence>
<proteinExistence type="inferred from homology"/>
<evidence type="ECO:0000256" key="3">
    <source>
        <dbReference type="ARBA" id="ARBA00022741"/>
    </source>
</evidence>
<feature type="domain" description="ABC1 atypical kinase-like" evidence="5">
    <location>
        <begin position="82"/>
        <end position="318"/>
    </location>
</feature>
<keyword evidence="4" id="KW-0067">ATP-binding</keyword>
<reference evidence="6 7" key="1">
    <citation type="submission" date="2023-09" db="EMBL/GenBank/DDBJ databases">
        <authorList>
            <person name="Rey-Velasco X."/>
        </authorList>
    </citation>
    <scope>NUCLEOTIDE SEQUENCE [LARGE SCALE GENOMIC DNA]</scope>
    <source>
        <strain evidence="6 7">P385</strain>
    </source>
</reference>
<evidence type="ECO:0000259" key="5">
    <source>
        <dbReference type="Pfam" id="PF03109"/>
    </source>
</evidence>
<organism evidence="6 7">
    <name type="scientific">Spectribacter acetivorans</name>
    <dbReference type="NCBI Taxonomy" id="3075603"/>
    <lineage>
        <taxon>Bacteria</taxon>
        <taxon>Pseudomonadati</taxon>
        <taxon>Pseudomonadota</taxon>
        <taxon>Gammaproteobacteria</taxon>
        <taxon>Salinisphaerales</taxon>
        <taxon>Salinisphaeraceae</taxon>
        <taxon>Spectribacter</taxon>
    </lineage>
</organism>
<accession>A0ABU3B979</accession>
<protein>
    <submittedName>
        <fullName evidence="6">AarF/ABC1/UbiB kinase family protein</fullName>
        <ecNumber evidence="6">2.7.-.-</ecNumber>
    </submittedName>
</protein>
<dbReference type="EMBL" id="JAVRHY010000010">
    <property type="protein sequence ID" value="MDT0619026.1"/>
    <property type="molecule type" value="Genomic_DNA"/>
</dbReference>
<dbReference type="SUPFAM" id="SSF56112">
    <property type="entry name" value="Protein kinase-like (PK-like)"/>
    <property type="match status" value="1"/>
</dbReference>